<organism evidence="15 16">
    <name type="scientific">Naumovozyma dairenensis (strain ATCC 10597 / BCRC 20456 / CBS 421 / NBRC 0211 / NRRL Y-12639)</name>
    <name type="common">Saccharomyces dairenensis</name>
    <dbReference type="NCBI Taxonomy" id="1071378"/>
    <lineage>
        <taxon>Eukaryota</taxon>
        <taxon>Fungi</taxon>
        <taxon>Dikarya</taxon>
        <taxon>Ascomycota</taxon>
        <taxon>Saccharomycotina</taxon>
        <taxon>Saccharomycetes</taxon>
        <taxon>Saccharomycetales</taxon>
        <taxon>Saccharomycetaceae</taxon>
        <taxon>Naumovozyma</taxon>
    </lineage>
</organism>
<keyword evidence="8 14" id="KW-1133">Transmembrane helix</keyword>
<dbReference type="EMBL" id="HE580271">
    <property type="protein sequence ID" value="CCD25199.1"/>
    <property type="molecule type" value="Genomic_DNA"/>
</dbReference>
<dbReference type="Gene3D" id="2.40.128.330">
    <property type="match status" value="1"/>
</dbReference>
<keyword evidence="7" id="KW-0809">Transit peptide</keyword>
<keyword evidence="3 14" id="KW-0813">Transport</keyword>
<keyword evidence="11 14" id="KW-0472">Membrane</keyword>
<evidence type="ECO:0000256" key="7">
    <source>
        <dbReference type="ARBA" id="ARBA00022946"/>
    </source>
</evidence>
<keyword evidence="5 14" id="KW-0999">Mitochondrion inner membrane</keyword>
<evidence type="ECO:0000256" key="2">
    <source>
        <dbReference type="ARBA" id="ARBA00009765"/>
    </source>
</evidence>
<keyword evidence="9 14" id="KW-0406">Ion transport</keyword>
<evidence type="ECO:0000256" key="8">
    <source>
        <dbReference type="ARBA" id="ARBA00022989"/>
    </source>
</evidence>
<dbReference type="FunFam" id="1.20.58.340:FF:000005">
    <property type="entry name" value="Inner membrane magnesium transporter MRS2"/>
    <property type="match status" value="1"/>
</dbReference>
<reference evidence="15 16" key="1">
    <citation type="journal article" date="2011" name="Proc. Natl. Acad. Sci. U.S.A.">
        <title>Evolutionary erosion of yeast sex chromosomes by mating-type switching accidents.</title>
        <authorList>
            <person name="Gordon J.L."/>
            <person name="Armisen D."/>
            <person name="Proux-Wera E."/>
            <person name="Oheigeartaigh S.S."/>
            <person name="Byrne K.P."/>
            <person name="Wolfe K.H."/>
        </authorList>
    </citation>
    <scope>NUCLEOTIDE SEQUENCE [LARGE SCALE GENOMIC DNA]</scope>
    <source>
        <strain evidence="16">ATCC 10597 / BCRC 20456 / CBS 421 / NBRC 0211 / NRRL Y-12639</strain>
    </source>
</reference>
<keyword evidence="10" id="KW-0496">Mitochondrion</keyword>
<evidence type="ECO:0000256" key="6">
    <source>
        <dbReference type="ARBA" id="ARBA00022842"/>
    </source>
</evidence>
<evidence type="ECO:0000313" key="15">
    <source>
        <dbReference type="EMBL" id="CCD25199.1"/>
    </source>
</evidence>
<sequence>MFLKAGLTLLRHPPTYSTQFRPLLRVTNSTFTYSKRFQSNTTLQVPLIYKQLLSLKPITPNDSYISCTVFNEKGDVVAVSQKFQKWAFLRDHKLYPRDLRKIDTTQVDIIPSILVKPNCFLINMLHIKALIEKDKIFIFDTSNPSAAVKLGVLMYDLESKLSSTSVSPTLKSMGGTQLYEHKALESILINVMSTLETEFHFHHDLCSHILNELENEVNREKLRDLLIKSKKLSLFYQKSLLVRQVLDELLESDEDLASMYLSVHRTEDDDFADLEMLLETYYTQCDEYVQQAASLIQDIKSTEEIVNIILDANRNSLMLLELKVTIYTLGFTVATLLPAFYGMNLKNFIEESYLGFGAVVFLSIVSAFMVTGSNFKALRSVTKLTMLDNNTSNVTKLPSVEVLQETKSQMTKEGTSQLWARSIQRLRQIWLGTNGMNSVSHRKWTKEDRDLVWKWLTDDPKD</sequence>
<name>G0WBS9_NAUDC</name>
<dbReference type="CDD" id="cd12823">
    <property type="entry name" value="Mrs2_Mfm1p-like"/>
    <property type="match status" value="1"/>
</dbReference>
<dbReference type="InterPro" id="IPR039204">
    <property type="entry name" value="MRS2-like"/>
</dbReference>
<gene>
    <name evidence="15" type="primary">NDAI0E03820</name>
    <name evidence="15" type="ordered locus">NDAI_0E03820</name>
</gene>
<dbReference type="GO" id="GO:0045016">
    <property type="term" value="P:mitochondrial magnesium ion transmembrane transport"/>
    <property type="evidence" value="ECO:0007669"/>
    <property type="project" value="EnsemblFungi"/>
</dbReference>
<accession>G0WBS9</accession>
<evidence type="ECO:0000256" key="4">
    <source>
        <dbReference type="ARBA" id="ARBA00022692"/>
    </source>
</evidence>
<feature type="transmembrane region" description="Helical" evidence="14">
    <location>
        <begin position="353"/>
        <end position="375"/>
    </location>
</feature>
<dbReference type="PANTHER" id="PTHR13890">
    <property type="entry name" value="RNA SPLICING PROTEIN MRS2, MITOCHONDRIAL"/>
    <property type="match status" value="1"/>
</dbReference>
<comment type="similarity">
    <text evidence="2 14">Belongs to the CorA metal ion transporter (MIT) (TC 1.A.35) family.</text>
</comment>
<keyword evidence="4 14" id="KW-0812">Transmembrane</keyword>
<proteinExistence type="inferred from homology"/>
<evidence type="ECO:0000256" key="3">
    <source>
        <dbReference type="ARBA" id="ARBA00022448"/>
    </source>
</evidence>
<evidence type="ECO:0000256" key="9">
    <source>
        <dbReference type="ARBA" id="ARBA00023065"/>
    </source>
</evidence>
<dbReference type="Proteomes" id="UP000000689">
    <property type="component" value="Chromosome 5"/>
</dbReference>
<dbReference type="FunFam" id="2.40.128.330:FF:000005">
    <property type="entry name" value="Magnesium transporter MRS2, mitochondrial"/>
    <property type="match status" value="1"/>
</dbReference>
<evidence type="ECO:0000256" key="5">
    <source>
        <dbReference type="ARBA" id="ARBA00022792"/>
    </source>
</evidence>
<dbReference type="AlphaFoldDB" id="G0WBS9"/>
<dbReference type="GeneID" id="11498777"/>
<dbReference type="GO" id="GO:1901612">
    <property type="term" value="F:cardiolipin binding"/>
    <property type="evidence" value="ECO:0007669"/>
    <property type="project" value="EnsemblFungi"/>
</dbReference>
<dbReference type="OMA" id="TLLIHMF"/>
<evidence type="ECO:0000256" key="14">
    <source>
        <dbReference type="RuleBase" id="RU366042"/>
    </source>
</evidence>
<dbReference type="HOGENOM" id="CLU_025144_1_0_1"/>
<dbReference type="RefSeq" id="XP_003670442.1">
    <property type="nucleotide sequence ID" value="XM_003670394.1"/>
</dbReference>
<dbReference type="Gene3D" id="1.20.58.340">
    <property type="entry name" value="Magnesium transport protein CorA, transmembrane region"/>
    <property type="match status" value="1"/>
</dbReference>
<dbReference type="eggNOG" id="KOG2662">
    <property type="taxonomic scope" value="Eukaryota"/>
</dbReference>
<evidence type="ECO:0000256" key="11">
    <source>
        <dbReference type="ARBA" id="ARBA00023136"/>
    </source>
</evidence>
<evidence type="ECO:0000313" key="16">
    <source>
        <dbReference type="Proteomes" id="UP000000689"/>
    </source>
</evidence>
<feature type="transmembrane region" description="Helical" evidence="14">
    <location>
        <begin position="324"/>
        <end position="341"/>
    </location>
</feature>
<evidence type="ECO:0000256" key="10">
    <source>
        <dbReference type="ARBA" id="ARBA00023128"/>
    </source>
</evidence>
<keyword evidence="6 14" id="KW-0460">Magnesium</keyword>
<evidence type="ECO:0000256" key="1">
    <source>
        <dbReference type="ARBA" id="ARBA00004448"/>
    </source>
</evidence>
<dbReference type="GO" id="GO:0015095">
    <property type="term" value="F:magnesium ion transmembrane transporter activity"/>
    <property type="evidence" value="ECO:0007669"/>
    <property type="project" value="EnsemblFungi"/>
</dbReference>
<comment type="subunit">
    <text evidence="13">Homopentamer. Forms homooligomers. Interacts with MFM1.</text>
</comment>
<evidence type="ECO:0000256" key="13">
    <source>
        <dbReference type="ARBA" id="ARBA00046701"/>
    </source>
</evidence>
<comment type="subcellular location">
    <subcellularLocation>
        <location evidence="1 14">Mitochondrion inner membrane</location>
        <topology evidence="1 14">Multi-pass membrane protein</topology>
    </subcellularLocation>
</comment>
<dbReference type="PANTHER" id="PTHR13890:SF27">
    <property type="entry name" value="MAGNESIUM TRANSPORTER MRS2, MITOCHONDRIAL"/>
    <property type="match status" value="1"/>
</dbReference>
<keyword evidence="16" id="KW-1185">Reference proteome</keyword>
<dbReference type="KEGG" id="ndi:NDAI_0E03820"/>
<dbReference type="GO" id="GO:0005743">
    <property type="term" value="C:mitochondrial inner membrane"/>
    <property type="evidence" value="ECO:0007669"/>
    <property type="project" value="UniProtKB-SubCell"/>
</dbReference>
<comment type="function">
    <text evidence="12">High-conductance magnesium-selective channel that mediates the influx of magnesium into the mitochondrial matrix. Essential for the splicing of mRNA group II introns in mitochondria by affecting mitochondrial magnesium concentrations, which are critical for group II intron splicing. It also suppresses a variety of mitochondrial intron mutations and its absence may disturb the assembly of mitochondrial membrane complexes.</text>
</comment>
<dbReference type="OrthoDB" id="10251508at2759"/>
<protein>
    <recommendedName>
        <fullName evidence="14">Magnesium transporter</fullName>
    </recommendedName>
</protein>
<dbReference type="Pfam" id="PF22099">
    <property type="entry name" value="MRS2-like"/>
    <property type="match status" value="1"/>
</dbReference>
<evidence type="ECO:0000256" key="12">
    <source>
        <dbReference type="ARBA" id="ARBA00046105"/>
    </source>
</evidence>